<evidence type="ECO:0000313" key="12">
    <source>
        <dbReference type="EMBL" id="AEH62197.1"/>
    </source>
</evidence>
<dbReference type="GO" id="GO:0020037">
    <property type="term" value="F:heme binding"/>
    <property type="evidence" value="ECO:0007669"/>
    <property type="project" value="InterPro"/>
</dbReference>
<evidence type="ECO:0000256" key="2">
    <source>
        <dbReference type="ARBA" id="ARBA00016165"/>
    </source>
</evidence>
<evidence type="ECO:0000256" key="3">
    <source>
        <dbReference type="ARBA" id="ARBA00022617"/>
    </source>
</evidence>
<feature type="binding site" description="covalent" evidence="9">
    <location>
        <position position="208"/>
    </location>
    <ligand>
        <name>heme c</name>
        <dbReference type="ChEBI" id="CHEBI:61717"/>
    </ligand>
</feature>
<evidence type="ECO:0000256" key="9">
    <source>
        <dbReference type="PIRSR" id="PIRSR602326-1"/>
    </source>
</evidence>
<gene>
    <name evidence="12" type="ordered locus">Zmob_0347</name>
</gene>
<dbReference type="PROSITE" id="PS51007">
    <property type="entry name" value="CYTC"/>
    <property type="match status" value="1"/>
</dbReference>
<keyword evidence="5 9" id="KW-0479">Metal-binding</keyword>
<dbReference type="SUPFAM" id="SSF46626">
    <property type="entry name" value="Cytochrome c"/>
    <property type="match status" value="1"/>
</dbReference>
<evidence type="ECO:0000256" key="6">
    <source>
        <dbReference type="ARBA" id="ARBA00022989"/>
    </source>
</evidence>
<dbReference type="PANTHER" id="PTHR10266:SF3">
    <property type="entry name" value="CYTOCHROME C1, HEME PROTEIN, MITOCHONDRIAL"/>
    <property type="match status" value="1"/>
</dbReference>
<dbReference type="RefSeq" id="WP_014500459.1">
    <property type="nucleotide sequence ID" value="NC_017262.1"/>
</dbReference>
<proteinExistence type="predicted"/>
<feature type="binding site" description="covalent" evidence="9">
    <location>
        <position position="82"/>
    </location>
    <ligand>
        <name>heme c</name>
        <dbReference type="ChEBI" id="CHEBI:61717"/>
    </ligand>
</feature>
<keyword evidence="7 9" id="KW-0408">Iron</keyword>
<feature type="binding site" description="covalent" evidence="9">
    <location>
        <position position="79"/>
    </location>
    <ligand>
        <name>heme c</name>
        <dbReference type="ChEBI" id="CHEBI:61717"/>
    </ligand>
</feature>
<evidence type="ECO:0000256" key="10">
    <source>
        <dbReference type="SAM" id="Phobius"/>
    </source>
</evidence>
<reference evidence="12 13" key="1">
    <citation type="journal article" date="2011" name="J. Bacteriol.">
        <title>Genome sequence of the ethanol-producing Zymomonas mobilis subsp. mobilis lectotype strain ATCC 10988.</title>
        <authorList>
            <person name="Pappas K.M."/>
            <person name="Kouvelis V.N."/>
            <person name="Saunders E."/>
            <person name="Brettin T.S."/>
            <person name="Bruce D."/>
            <person name="Detter C."/>
            <person name="Balakireva M."/>
            <person name="Han C.S."/>
            <person name="Savvakis G."/>
            <person name="Kyrpides N.C."/>
            <person name="Typas M.A."/>
        </authorList>
    </citation>
    <scope>NUCLEOTIDE SEQUENCE [LARGE SCALE GENOMIC DNA]</scope>
    <source>
        <strain evidence="13">ATCC 10988 / DSM 424 / CCUG 17860 / LMG 404 / NCIMB 8938 / NRRL B-806 / ZM1</strain>
    </source>
</reference>
<dbReference type="GO" id="GO:0009055">
    <property type="term" value="F:electron transfer activity"/>
    <property type="evidence" value="ECO:0007669"/>
    <property type="project" value="InterPro"/>
</dbReference>
<keyword evidence="3 9" id="KW-0349">Heme</keyword>
<dbReference type="InterPro" id="IPR036909">
    <property type="entry name" value="Cyt_c-like_dom_sf"/>
</dbReference>
<evidence type="ECO:0000256" key="8">
    <source>
        <dbReference type="ARBA" id="ARBA00023136"/>
    </source>
</evidence>
<dbReference type="GO" id="GO:0016020">
    <property type="term" value="C:membrane"/>
    <property type="evidence" value="ECO:0007669"/>
    <property type="project" value="UniProtKB-SubCell"/>
</dbReference>
<evidence type="ECO:0000256" key="4">
    <source>
        <dbReference type="ARBA" id="ARBA00022692"/>
    </source>
</evidence>
<comment type="cofactor">
    <cofactor evidence="9">
        <name>heme c</name>
        <dbReference type="ChEBI" id="CHEBI:61717"/>
    </cofactor>
    <text evidence="9">Binds 1 heme c group covalently per subunit.</text>
</comment>
<dbReference type="eggNOG" id="COG2857">
    <property type="taxonomic scope" value="Bacteria"/>
</dbReference>
<feature type="domain" description="Cytochrome c" evidence="11">
    <location>
        <begin position="66"/>
        <end position="172"/>
    </location>
</feature>
<evidence type="ECO:0000256" key="1">
    <source>
        <dbReference type="ARBA" id="ARBA00004370"/>
    </source>
</evidence>
<dbReference type="InterPro" id="IPR009056">
    <property type="entry name" value="Cyt_c-like_dom"/>
</dbReference>
<dbReference type="Proteomes" id="UP000001494">
    <property type="component" value="Chromosome"/>
</dbReference>
<accession>A0A0H3G0I8</accession>
<evidence type="ECO:0000313" key="13">
    <source>
        <dbReference type="Proteomes" id="UP000001494"/>
    </source>
</evidence>
<dbReference type="PRINTS" id="PR00603">
    <property type="entry name" value="CYTOCHROMEC1"/>
</dbReference>
<dbReference type="Gene3D" id="1.10.760.10">
    <property type="entry name" value="Cytochrome c-like domain"/>
    <property type="match status" value="1"/>
</dbReference>
<feature type="transmembrane region" description="Helical" evidence="10">
    <location>
        <begin position="253"/>
        <end position="276"/>
    </location>
</feature>
<dbReference type="KEGG" id="zmm:Zmob_0347"/>
<dbReference type="EMBL" id="CP002850">
    <property type="protein sequence ID" value="AEH62197.1"/>
    <property type="molecule type" value="Genomic_DNA"/>
</dbReference>
<feature type="transmembrane region" description="Helical" evidence="10">
    <location>
        <begin position="9"/>
        <end position="31"/>
    </location>
</feature>
<sequence precursor="true">MLNLVRRIGFIRLVCLLAGLAMCFVLLWGVIQPRAKQEFDPAARYQKPLKSLKLPSDGLTGHFDKKQLRRGFTVFQAVCASCHGANQLRFQDLAEIGYSKAEIDSIRQEWINRIPDIDPNTGEAMMRQPNRNDRITGPYYNPLGSQGIVTAPDLSLITKARKGGAAYVYSLLTGYESEPKEIAERYPQLKTPEGNFYNPYFKGLHIAMPLALLSENQVEYKDGTKASTNQMAKDVTAFLAWSAEPELEDRHRIGLGVIAFLLVATGLSVVCCYRIWRKL</sequence>
<dbReference type="Pfam" id="PF02167">
    <property type="entry name" value="Cytochrom_C1"/>
    <property type="match status" value="1"/>
</dbReference>
<dbReference type="AlphaFoldDB" id="A0A0H3G0I8"/>
<evidence type="ECO:0000256" key="7">
    <source>
        <dbReference type="ARBA" id="ARBA00023004"/>
    </source>
</evidence>
<keyword evidence="4 10" id="KW-0812">Transmembrane</keyword>
<evidence type="ECO:0000259" key="11">
    <source>
        <dbReference type="PROSITE" id="PS51007"/>
    </source>
</evidence>
<dbReference type="InterPro" id="IPR002326">
    <property type="entry name" value="Cyt_c1"/>
</dbReference>
<organism evidence="12 13">
    <name type="scientific">Zymomonas mobilis subsp. mobilis (strain ATCC 10988 / DSM 424 / LMG 404 / NCIMB 8938 / NRRL B-806 / ZM1)</name>
    <dbReference type="NCBI Taxonomy" id="555217"/>
    <lineage>
        <taxon>Bacteria</taxon>
        <taxon>Pseudomonadati</taxon>
        <taxon>Pseudomonadota</taxon>
        <taxon>Alphaproteobacteria</taxon>
        <taxon>Sphingomonadales</taxon>
        <taxon>Zymomonadaceae</taxon>
        <taxon>Zymomonas</taxon>
    </lineage>
</organism>
<evidence type="ECO:0000256" key="5">
    <source>
        <dbReference type="ARBA" id="ARBA00022723"/>
    </source>
</evidence>
<comment type="subcellular location">
    <subcellularLocation>
        <location evidence="1">Membrane</location>
    </subcellularLocation>
</comment>
<keyword evidence="8 10" id="KW-0472">Membrane</keyword>
<dbReference type="PANTHER" id="PTHR10266">
    <property type="entry name" value="CYTOCHROME C1"/>
    <property type="match status" value="1"/>
</dbReference>
<dbReference type="HOGENOM" id="CLU_040334_1_2_5"/>
<feature type="binding site" description="covalent" evidence="9">
    <location>
        <position position="83"/>
    </location>
    <ligand>
        <name>heme c</name>
        <dbReference type="ChEBI" id="CHEBI:61717"/>
    </ligand>
</feature>
<keyword evidence="6 10" id="KW-1133">Transmembrane helix</keyword>
<protein>
    <recommendedName>
        <fullName evidence="2">Cytochrome c1</fullName>
    </recommendedName>
</protein>
<name>A0A0H3G0I8_ZYMMA</name>
<dbReference type="GO" id="GO:0046872">
    <property type="term" value="F:metal ion binding"/>
    <property type="evidence" value="ECO:0007669"/>
    <property type="project" value="UniProtKB-KW"/>
</dbReference>
<dbReference type="OrthoDB" id="9808471at2"/>